<organism evidence="3 4">
    <name type="scientific">Paraglaciecola psychrophila 170</name>
    <dbReference type="NCBI Taxonomy" id="1129794"/>
    <lineage>
        <taxon>Bacteria</taxon>
        <taxon>Pseudomonadati</taxon>
        <taxon>Pseudomonadota</taxon>
        <taxon>Gammaproteobacteria</taxon>
        <taxon>Alteromonadales</taxon>
        <taxon>Alteromonadaceae</taxon>
        <taxon>Paraglaciecola</taxon>
    </lineage>
</organism>
<dbReference type="InterPro" id="IPR029058">
    <property type="entry name" value="AB_hydrolase_fold"/>
</dbReference>
<keyword evidence="2" id="KW-0378">Hydrolase</keyword>
<dbReference type="PANTHER" id="PTHR40841:SF2">
    <property type="entry name" value="SIDEROPHORE-DEGRADING ESTERASE (EUROFUNG)"/>
    <property type="match status" value="1"/>
</dbReference>
<accession>M4RRG8</accession>
<dbReference type="eggNOG" id="COG2819">
    <property type="taxonomic scope" value="Bacteria"/>
</dbReference>
<gene>
    <name evidence="3" type="ORF">C427_2695</name>
</gene>
<comment type="similarity">
    <text evidence="1">Belongs to the esterase D family.</text>
</comment>
<evidence type="ECO:0000256" key="2">
    <source>
        <dbReference type="ARBA" id="ARBA00022801"/>
    </source>
</evidence>
<dbReference type="InterPro" id="IPR052558">
    <property type="entry name" value="Siderophore_Hydrolase_D"/>
</dbReference>
<reference evidence="3 4" key="1">
    <citation type="journal article" date="2013" name="Genome Announc.">
        <title>Complete Genome Sequence of Glaciecola psychrophila Strain 170T.</title>
        <authorList>
            <person name="Yin J."/>
            <person name="Chen J."/>
            <person name="Liu G."/>
            <person name="Yu Y."/>
            <person name="Song L."/>
            <person name="Wang X."/>
            <person name="Qu X."/>
        </authorList>
    </citation>
    <scope>NUCLEOTIDE SEQUENCE [LARGE SCALE GENOMIC DNA]</scope>
    <source>
        <strain evidence="3 4">170</strain>
    </source>
</reference>
<dbReference type="KEGG" id="gps:C427_2695"/>
<dbReference type="GO" id="GO:0016788">
    <property type="term" value="F:hydrolase activity, acting on ester bonds"/>
    <property type="evidence" value="ECO:0007669"/>
    <property type="project" value="TreeGrafter"/>
</dbReference>
<sequence length="123" mass="14138">MSGGANNFLDFIEKELIPYVNKSYRTNNFKILSGHSLGGLLTVYALQSRPYLFQAHFAFSPSLWWHNQVIFEDAKNFLANTPQLNNYLYLNLGNEKGDMFSAFNKYTDLLKTHTPKALAIIQR</sequence>
<evidence type="ECO:0000313" key="4">
    <source>
        <dbReference type="Proteomes" id="UP000011864"/>
    </source>
</evidence>
<proteinExistence type="inferred from homology"/>
<dbReference type="Gene3D" id="3.40.50.1820">
    <property type="entry name" value="alpha/beta hydrolase"/>
    <property type="match status" value="1"/>
</dbReference>
<evidence type="ECO:0000313" key="3">
    <source>
        <dbReference type="EMBL" id="AGH44804.1"/>
    </source>
</evidence>
<dbReference type="PATRIC" id="fig|1129794.4.peg.2676"/>
<dbReference type="STRING" id="1129794.C427_2695"/>
<dbReference type="OrthoDB" id="9784036at2"/>
<dbReference type="InterPro" id="IPR000801">
    <property type="entry name" value="Esterase-like"/>
</dbReference>
<dbReference type="EMBL" id="CP003837">
    <property type="protein sequence ID" value="AGH44804.1"/>
    <property type="molecule type" value="Genomic_DNA"/>
</dbReference>
<dbReference type="RefSeq" id="WP_015430844.1">
    <property type="nucleotide sequence ID" value="NC_020514.1"/>
</dbReference>
<protein>
    <submittedName>
        <fullName evidence="3">Esterase</fullName>
    </submittedName>
</protein>
<evidence type="ECO:0000256" key="1">
    <source>
        <dbReference type="ARBA" id="ARBA00005622"/>
    </source>
</evidence>
<dbReference type="Proteomes" id="UP000011864">
    <property type="component" value="Chromosome"/>
</dbReference>
<name>M4RRG8_9ALTE</name>
<dbReference type="Pfam" id="PF00756">
    <property type="entry name" value="Esterase"/>
    <property type="match status" value="1"/>
</dbReference>
<dbReference type="AlphaFoldDB" id="M4RRG8"/>
<keyword evidence="4" id="KW-1185">Reference proteome</keyword>
<dbReference type="SUPFAM" id="SSF53474">
    <property type="entry name" value="alpha/beta-Hydrolases"/>
    <property type="match status" value="1"/>
</dbReference>
<dbReference type="HOGENOM" id="CLU_2013066_0_0_6"/>
<dbReference type="PANTHER" id="PTHR40841">
    <property type="entry name" value="SIDEROPHORE TRIACETYLFUSARININE C ESTERASE"/>
    <property type="match status" value="1"/>
</dbReference>